<keyword evidence="3 5" id="KW-0371">Homeobox</keyword>
<dbReference type="InterPro" id="IPR009057">
    <property type="entry name" value="Homeodomain-like_sf"/>
</dbReference>
<dbReference type="SUPFAM" id="SSF46689">
    <property type="entry name" value="Homeodomain-like"/>
    <property type="match status" value="1"/>
</dbReference>
<evidence type="ECO:0000259" key="8">
    <source>
        <dbReference type="PROSITE" id="PS50071"/>
    </source>
</evidence>
<name>A0AA36G5G2_9BILA</name>
<feature type="region of interest" description="Disordered" evidence="7">
    <location>
        <begin position="181"/>
        <end position="226"/>
    </location>
</feature>
<protein>
    <recommendedName>
        <fullName evidence="8">Homeobox domain-containing protein</fullName>
    </recommendedName>
</protein>
<dbReference type="PROSITE" id="PS00027">
    <property type="entry name" value="HOMEOBOX_1"/>
    <property type="match status" value="1"/>
</dbReference>
<dbReference type="GO" id="GO:0005634">
    <property type="term" value="C:nucleus"/>
    <property type="evidence" value="ECO:0007669"/>
    <property type="project" value="UniProtKB-SubCell"/>
</dbReference>
<evidence type="ECO:0000313" key="9">
    <source>
        <dbReference type="EMBL" id="CAJ0576479.1"/>
    </source>
</evidence>
<dbReference type="EMBL" id="CATQJA010002644">
    <property type="protein sequence ID" value="CAJ0576479.1"/>
    <property type="molecule type" value="Genomic_DNA"/>
</dbReference>
<dbReference type="GO" id="GO:0000981">
    <property type="term" value="F:DNA-binding transcription factor activity, RNA polymerase II-specific"/>
    <property type="evidence" value="ECO:0007669"/>
    <property type="project" value="InterPro"/>
</dbReference>
<evidence type="ECO:0000256" key="4">
    <source>
        <dbReference type="ARBA" id="ARBA00023242"/>
    </source>
</evidence>
<dbReference type="PROSITE" id="PS50071">
    <property type="entry name" value="HOMEOBOX_2"/>
    <property type="match status" value="1"/>
</dbReference>
<dbReference type="CDD" id="cd00086">
    <property type="entry name" value="homeodomain"/>
    <property type="match status" value="1"/>
</dbReference>
<organism evidence="9 10">
    <name type="scientific">Mesorhabditis spiculigera</name>
    <dbReference type="NCBI Taxonomy" id="96644"/>
    <lineage>
        <taxon>Eukaryota</taxon>
        <taxon>Metazoa</taxon>
        <taxon>Ecdysozoa</taxon>
        <taxon>Nematoda</taxon>
        <taxon>Chromadorea</taxon>
        <taxon>Rhabditida</taxon>
        <taxon>Rhabditina</taxon>
        <taxon>Rhabditomorpha</taxon>
        <taxon>Rhabditoidea</taxon>
        <taxon>Rhabditidae</taxon>
        <taxon>Mesorhabditinae</taxon>
        <taxon>Mesorhabditis</taxon>
    </lineage>
</organism>
<proteinExistence type="predicted"/>
<evidence type="ECO:0000256" key="3">
    <source>
        <dbReference type="ARBA" id="ARBA00023155"/>
    </source>
</evidence>
<feature type="region of interest" description="Disordered" evidence="7">
    <location>
        <begin position="94"/>
        <end position="140"/>
    </location>
</feature>
<feature type="non-terminal residue" evidence="9">
    <location>
        <position position="378"/>
    </location>
</feature>
<dbReference type="PRINTS" id="PR01217">
    <property type="entry name" value="PRICHEXTENSN"/>
</dbReference>
<gene>
    <name evidence="9" type="ORF">MSPICULIGERA_LOCUS14771</name>
</gene>
<feature type="DNA-binding region" description="Homeobox" evidence="5">
    <location>
        <begin position="131"/>
        <end position="190"/>
    </location>
</feature>
<keyword evidence="2 5" id="KW-0238">DNA-binding</keyword>
<comment type="caution">
    <text evidence="9">The sequence shown here is derived from an EMBL/GenBank/DDBJ whole genome shotgun (WGS) entry which is preliminary data.</text>
</comment>
<sequence length="378" mass="40382">MLNIVVSTSASESPENPMDLIAQLSLLANLKSQLDAQSLTLPGLGDLQETMQNAASNILQQFGLSSQLPPIPTTLASIEQLLGGQPPVPVTLAPTVPSTSQPPPPQPAAPLAAPLSAATPVSASADEGTKNKRKRTTFTNAQQVKLEMEYNQDQYMPRSRRLAVADSLRLTESQVKTWFQNRRAKDKKTSRVNESAAAAGVQHSRSSDIPSPPRLKPSPPTSANLPMPIVLPPSSVSTPTSLSHTPLPLPPLPSFPVSRQNDFLPQIPDLTAFPYNHLNGLHPINLGQIQVGLCDFGSLTAGTPKTNEPNFPSDLYRAFGYQDTRTTPLQNFGFGSLEPLLLPGGLEPLKPPQLLSSQLSYSSTPSATAVTPPMHQGN</sequence>
<feature type="region of interest" description="Disordered" evidence="7">
    <location>
        <begin position="356"/>
        <end position="378"/>
    </location>
</feature>
<dbReference type="PANTHER" id="PTHR24333:SF8">
    <property type="entry name" value="HOMEOBOX PROTEIN CEH-62"/>
    <property type="match status" value="1"/>
</dbReference>
<dbReference type="Pfam" id="PF00046">
    <property type="entry name" value="Homeodomain"/>
    <property type="match status" value="1"/>
</dbReference>
<dbReference type="InterPro" id="IPR050848">
    <property type="entry name" value="Homeobox_TF"/>
</dbReference>
<feature type="compositionally biased region" description="Low complexity" evidence="7">
    <location>
        <begin position="109"/>
        <end position="125"/>
    </location>
</feature>
<evidence type="ECO:0000256" key="2">
    <source>
        <dbReference type="ARBA" id="ARBA00023125"/>
    </source>
</evidence>
<evidence type="ECO:0000256" key="5">
    <source>
        <dbReference type="PROSITE-ProRule" id="PRU00108"/>
    </source>
</evidence>
<feature type="compositionally biased region" description="Pro residues" evidence="7">
    <location>
        <begin position="210"/>
        <end position="220"/>
    </location>
</feature>
<dbReference type="SMART" id="SM00389">
    <property type="entry name" value="HOX"/>
    <property type="match status" value="1"/>
</dbReference>
<feature type="compositionally biased region" description="Low complexity" evidence="7">
    <location>
        <begin position="356"/>
        <end position="366"/>
    </location>
</feature>
<keyword evidence="4 5" id="KW-0539">Nucleus</keyword>
<dbReference type="Proteomes" id="UP001177023">
    <property type="component" value="Unassembled WGS sequence"/>
</dbReference>
<keyword evidence="10" id="KW-1185">Reference proteome</keyword>
<evidence type="ECO:0000256" key="1">
    <source>
        <dbReference type="ARBA" id="ARBA00004123"/>
    </source>
</evidence>
<dbReference type="PANTHER" id="PTHR24333">
    <property type="entry name" value="HOMEO BOX HB9 LIKE A-RELATED"/>
    <property type="match status" value="1"/>
</dbReference>
<dbReference type="InterPro" id="IPR017970">
    <property type="entry name" value="Homeobox_CS"/>
</dbReference>
<accession>A0AA36G5G2</accession>
<dbReference type="GO" id="GO:0003677">
    <property type="term" value="F:DNA binding"/>
    <property type="evidence" value="ECO:0007669"/>
    <property type="project" value="UniProtKB-UniRule"/>
</dbReference>
<comment type="subcellular location">
    <subcellularLocation>
        <location evidence="1 5 6">Nucleus</location>
    </subcellularLocation>
</comment>
<evidence type="ECO:0000256" key="6">
    <source>
        <dbReference type="RuleBase" id="RU000682"/>
    </source>
</evidence>
<feature type="domain" description="Homeobox" evidence="8">
    <location>
        <begin position="129"/>
        <end position="189"/>
    </location>
</feature>
<evidence type="ECO:0000313" key="10">
    <source>
        <dbReference type="Proteomes" id="UP001177023"/>
    </source>
</evidence>
<dbReference type="Gene3D" id="1.10.10.60">
    <property type="entry name" value="Homeodomain-like"/>
    <property type="match status" value="1"/>
</dbReference>
<dbReference type="AlphaFoldDB" id="A0AA36G5G2"/>
<evidence type="ECO:0000256" key="7">
    <source>
        <dbReference type="SAM" id="MobiDB-lite"/>
    </source>
</evidence>
<dbReference type="InterPro" id="IPR001356">
    <property type="entry name" value="HD"/>
</dbReference>
<reference evidence="9" key="1">
    <citation type="submission" date="2023-06" db="EMBL/GenBank/DDBJ databases">
        <authorList>
            <person name="Delattre M."/>
        </authorList>
    </citation>
    <scope>NUCLEOTIDE SEQUENCE</scope>
    <source>
        <strain evidence="9">AF72</strain>
    </source>
</reference>